<feature type="domain" description="Aminoglycoside phosphotransferase" evidence="3">
    <location>
        <begin position="28"/>
        <end position="226"/>
    </location>
</feature>
<dbReference type="InterPro" id="IPR011009">
    <property type="entry name" value="Kinase-like_dom_sf"/>
</dbReference>
<dbReference type="Proteomes" id="UP000740413">
    <property type="component" value="Unassembled WGS sequence"/>
</dbReference>
<evidence type="ECO:0000256" key="1">
    <source>
        <dbReference type="ARBA" id="ARBA00038240"/>
    </source>
</evidence>
<evidence type="ECO:0000313" key="5">
    <source>
        <dbReference type="Proteomes" id="UP000740413"/>
    </source>
</evidence>
<feature type="coiled-coil region" evidence="2">
    <location>
        <begin position="233"/>
        <end position="260"/>
    </location>
</feature>
<sequence>MTHTKVITDLDMERILVPYGIKMVSYKMLSGGSANTNYLIRTEDNAFVLTICDEKSIEETGKLASLLEYLKQHKFSTSELIQTTTEALTTTWNSKPVMLKGFIEGYIAKDISEDLLLYLGKELAQLHQIKAPDFIPREIAFGLQHFDDVKVYAPDSSFYKWLKTTQHYIENHINSDLPKALIHSDIFNSNIIVDQERKQATIMDFEEACYYYRVFDIGMMIIGTCSNKTTINLDKVANLLKGYRQEIQLLEIEKKALKAFTIYAATATAYWRHQNFNYVNFNPEMKNRYLEMKNLADYVMNLPDNFLFED</sequence>
<dbReference type="SUPFAM" id="SSF56112">
    <property type="entry name" value="Protein kinase-like (PK-like)"/>
    <property type="match status" value="1"/>
</dbReference>
<dbReference type="EMBL" id="JACATN010000002">
    <property type="protein sequence ID" value="MBT2160527.1"/>
    <property type="molecule type" value="Genomic_DNA"/>
</dbReference>
<reference evidence="5" key="1">
    <citation type="submission" date="2023-07" db="EMBL/GenBank/DDBJ databases">
        <title>Zobellia barbeyronii sp. nov., a new marine flavobacterium, isolated from green and red algae.</title>
        <authorList>
            <person name="Nedashkovskaya O.I."/>
            <person name="Otstavnykh N."/>
            <person name="Zhukova N."/>
            <person name="Guzev K."/>
            <person name="Chausova V."/>
            <person name="Tekutyeva L."/>
            <person name="Mikhailov V."/>
            <person name="Isaeva M."/>
        </authorList>
    </citation>
    <scope>NUCLEOTIDE SEQUENCE [LARGE SCALE GENOMIC DNA]</scope>
    <source>
        <strain evidence="5">KMM 6746</strain>
    </source>
</reference>
<dbReference type="PANTHER" id="PTHR21064">
    <property type="entry name" value="AMINOGLYCOSIDE PHOSPHOTRANSFERASE DOMAIN-CONTAINING PROTEIN-RELATED"/>
    <property type="match status" value="1"/>
</dbReference>
<dbReference type="InterPro" id="IPR050249">
    <property type="entry name" value="Pseudomonas-type_ThrB"/>
</dbReference>
<gene>
    <name evidence="4" type="ORF">HW347_04570</name>
</gene>
<comment type="caution">
    <text evidence="4">The sequence shown here is derived from an EMBL/GenBank/DDBJ whole genome shotgun (WGS) entry which is preliminary data.</text>
</comment>
<dbReference type="PANTHER" id="PTHR21064:SF6">
    <property type="entry name" value="AMINOGLYCOSIDE PHOSPHOTRANSFERASE DOMAIN-CONTAINING PROTEIN"/>
    <property type="match status" value="1"/>
</dbReference>
<keyword evidence="2" id="KW-0175">Coiled coil</keyword>
<evidence type="ECO:0000259" key="3">
    <source>
        <dbReference type="Pfam" id="PF01636"/>
    </source>
</evidence>
<dbReference type="Pfam" id="PF01636">
    <property type="entry name" value="APH"/>
    <property type="match status" value="1"/>
</dbReference>
<comment type="similarity">
    <text evidence="1">Belongs to the pseudomonas-type ThrB family.</text>
</comment>
<dbReference type="Gene3D" id="3.90.1200.10">
    <property type="match status" value="1"/>
</dbReference>
<keyword evidence="5" id="KW-1185">Reference proteome</keyword>
<dbReference type="Gene3D" id="3.30.200.20">
    <property type="entry name" value="Phosphorylase Kinase, domain 1"/>
    <property type="match status" value="1"/>
</dbReference>
<name>A0ABS5WB08_9FLAO</name>
<accession>A0ABS5WB08</accession>
<dbReference type="RefSeq" id="WP_214610759.1">
    <property type="nucleotide sequence ID" value="NZ_JACATN010000002.1"/>
</dbReference>
<proteinExistence type="inferred from homology"/>
<organism evidence="4 5">
    <name type="scientific">Zobellia barbeyronii</name>
    <dbReference type="NCBI Taxonomy" id="2748009"/>
    <lineage>
        <taxon>Bacteria</taxon>
        <taxon>Pseudomonadati</taxon>
        <taxon>Bacteroidota</taxon>
        <taxon>Flavobacteriia</taxon>
        <taxon>Flavobacteriales</taxon>
        <taxon>Flavobacteriaceae</taxon>
        <taxon>Zobellia</taxon>
    </lineage>
</organism>
<dbReference type="InterPro" id="IPR002575">
    <property type="entry name" value="Aminoglycoside_PTrfase"/>
</dbReference>
<evidence type="ECO:0000256" key="2">
    <source>
        <dbReference type="SAM" id="Coils"/>
    </source>
</evidence>
<evidence type="ECO:0000313" key="4">
    <source>
        <dbReference type="EMBL" id="MBT2160527.1"/>
    </source>
</evidence>
<protein>
    <submittedName>
        <fullName evidence="4">Phosphotransferase</fullName>
    </submittedName>
</protein>